<dbReference type="Gene3D" id="3.90.640.20">
    <property type="entry name" value="Heat-shock cognate protein, ATPase"/>
    <property type="match status" value="1"/>
</dbReference>
<evidence type="ECO:0000313" key="4">
    <source>
        <dbReference type="EMBL" id="SHK17107.1"/>
    </source>
</evidence>
<dbReference type="STRING" id="1121421.SAMN02745123_00920"/>
<dbReference type="AlphaFoldDB" id="A0A1M6QAI4"/>
<dbReference type="EMBL" id="FRAR01000008">
    <property type="protein sequence ID" value="SHK17107.1"/>
    <property type="molecule type" value="Genomic_DNA"/>
</dbReference>
<dbReference type="Pfam" id="PF11738">
    <property type="entry name" value="DUF3298"/>
    <property type="match status" value="1"/>
</dbReference>
<dbReference type="InterPro" id="IPR025303">
    <property type="entry name" value="PdaC"/>
</dbReference>
<reference evidence="5" key="1">
    <citation type="submission" date="2016-11" db="EMBL/GenBank/DDBJ databases">
        <authorList>
            <person name="Varghese N."/>
            <person name="Submissions S."/>
        </authorList>
    </citation>
    <scope>NUCLEOTIDE SEQUENCE [LARGE SCALE GENOMIC DNA]</scope>
    <source>
        <strain evidence="5">DSM 10349</strain>
    </source>
</reference>
<dbReference type="Gene3D" id="3.30.565.40">
    <property type="entry name" value="Fervidobacterium nodosum Rt17-B1 like"/>
    <property type="match status" value="1"/>
</dbReference>
<feature type="domain" description="Deacetylase PdaC" evidence="3">
    <location>
        <begin position="96"/>
        <end position="170"/>
    </location>
</feature>
<evidence type="ECO:0000259" key="3">
    <source>
        <dbReference type="Pfam" id="PF13739"/>
    </source>
</evidence>
<evidence type="ECO:0008006" key="6">
    <source>
        <dbReference type="Google" id="ProtNLM"/>
    </source>
</evidence>
<evidence type="ECO:0000313" key="5">
    <source>
        <dbReference type="Proteomes" id="UP000183997"/>
    </source>
</evidence>
<sequence length="302" mass="34229">MKDKNLEQLKKEYMDIPIPSELDFVVKKALKDGGVKLNQPRNLFKRMSKIVASIAASVVLFAAVVNVSPAFAKTVSEVPLVGSLVQVLTFRNYIVNEDTFQAEIKVPKIQGLENKNLENSLNEKYLAENKKLYDEFMADIKELKENGVEAHMGIHSGYEIKTDNDVILSVGRYVVNTAASSSTTRKYDTIDKKKQVLITLPSLFKNDRYVEIISENIKQQMKEQMKNPAENKMYWLEVAGQEQTFETFKKISDEQSFYINSAGKLVISFNKYEVAPGYMGTPEFIIPTEVIADVLVGNEYIK</sequence>
<dbReference type="Pfam" id="PF13739">
    <property type="entry name" value="PdaC"/>
    <property type="match status" value="1"/>
</dbReference>
<dbReference type="InterPro" id="IPR037126">
    <property type="entry name" value="PdaC/RsiV-like_sf"/>
</dbReference>
<dbReference type="RefSeq" id="WP_072911281.1">
    <property type="nucleotide sequence ID" value="NZ_FRAR01000008.1"/>
</dbReference>
<keyword evidence="5" id="KW-1185">Reference proteome</keyword>
<keyword evidence="1" id="KW-1133">Transmembrane helix</keyword>
<proteinExistence type="predicted"/>
<dbReference type="Proteomes" id="UP000183997">
    <property type="component" value="Unassembled WGS sequence"/>
</dbReference>
<gene>
    <name evidence="4" type="ORF">SAMN02745123_00920</name>
</gene>
<accession>A0A1M6QAI4</accession>
<dbReference type="InterPro" id="IPR021729">
    <property type="entry name" value="DUF3298"/>
</dbReference>
<dbReference type="OrthoDB" id="4990at2"/>
<protein>
    <recommendedName>
        <fullName evidence="6">DUF3298 domain-containing protein</fullName>
    </recommendedName>
</protein>
<evidence type="ECO:0000259" key="2">
    <source>
        <dbReference type="Pfam" id="PF11738"/>
    </source>
</evidence>
<evidence type="ECO:0000256" key="1">
    <source>
        <dbReference type="SAM" id="Phobius"/>
    </source>
</evidence>
<keyword evidence="1" id="KW-0812">Transmembrane</keyword>
<organism evidence="4 5">
    <name type="scientific">Desulforamulus aeronauticus DSM 10349</name>
    <dbReference type="NCBI Taxonomy" id="1121421"/>
    <lineage>
        <taxon>Bacteria</taxon>
        <taxon>Bacillati</taxon>
        <taxon>Bacillota</taxon>
        <taxon>Clostridia</taxon>
        <taxon>Eubacteriales</taxon>
        <taxon>Peptococcaceae</taxon>
        <taxon>Desulforamulus</taxon>
    </lineage>
</organism>
<keyword evidence="1" id="KW-0472">Membrane</keyword>
<name>A0A1M6QAI4_9FIRM</name>
<feature type="transmembrane region" description="Helical" evidence="1">
    <location>
        <begin position="50"/>
        <end position="71"/>
    </location>
</feature>
<feature type="domain" description="DUF3298" evidence="2">
    <location>
        <begin position="203"/>
        <end position="288"/>
    </location>
</feature>